<accession>A0ABW7UBB3</accession>
<dbReference type="RefSeq" id="WP_123450618.1">
    <property type="nucleotide sequence ID" value="NZ_JBEYXG010000013.1"/>
</dbReference>
<keyword evidence="1" id="KW-0560">Oxidoreductase</keyword>
<dbReference type="InterPro" id="IPR036661">
    <property type="entry name" value="Luciferase-like_sf"/>
</dbReference>
<protein>
    <submittedName>
        <fullName evidence="4">LLM class flavin-dependent oxidoreductase</fullName>
    </submittedName>
</protein>
<proteinExistence type="predicted"/>
<dbReference type="Proteomes" id="UP001611339">
    <property type="component" value="Unassembled WGS sequence"/>
</dbReference>
<evidence type="ECO:0000313" key="4">
    <source>
        <dbReference type="EMBL" id="MFI1716099.1"/>
    </source>
</evidence>
<dbReference type="Pfam" id="PF00296">
    <property type="entry name" value="Bac_luciferase"/>
    <property type="match status" value="1"/>
</dbReference>
<dbReference type="Gene3D" id="3.20.20.30">
    <property type="entry name" value="Luciferase-like domain"/>
    <property type="match status" value="1"/>
</dbReference>
<gene>
    <name evidence="4" type="ORF">ACH407_21300</name>
</gene>
<evidence type="ECO:0000256" key="1">
    <source>
        <dbReference type="ARBA" id="ARBA00023002"/>
    </source>
</evidence>
<name>A0ABW7UBB3_9ACTN</name>
<dbReference type="EMBL" id="JBIRUI010000009">
    <property type="protein sequence ID" value="MFI1716099.1"/>
    <property type="molecule type" value="Genomic_DNA"/>
</dbReference>
<feature type="domain" description="Luciferase-like" evidence="3">
    <location>
        <begin position="1"/>
        <end position="308"/>
    </location>
</feature>
<dbReference type="PANTHER" id="PTHR30137:SF8">
    <property type="entry name" value="BLR5498 PROTEIN"/>
    <property type="match status" value="1"/>
</dbReference>
<sequence length="357" mass="39641">MKFQVLSIVHHSPHPLTGELLSAADRLEQVVALGETAERLGFDAYAVGERHAGAFLSSSPTVLLAALAARTSRIRLLTGVTVVAILDPVRVAEDYATLDQLSRGRLELVVGKGAEAGHFDLFGLDEERQWDLQKEKYELLRRLWTEEGVDWEGEFRPPLKNVTTVPRPYAGPPRIWHGSATSLNSPELAAKHGDPLFTANAIQPREAYARLIAHYREKFEEYGHDPAHARVAAGSGGLLIADTPEQAVSRYKELYEAKVRQSFKPHLEGKAGYNTPFRTIEDAIADGPQLIGSPQQIIDKILGYHEHYGHDLQSVTVDTFGQSTAEQTETLQRFAEEIAPVVRREAPSTLWEERGEE</sequence>
<evidence type="ECO:0000256" key="2">
    <source>
        <dbReference type="ARBA" id="ARBA00023033"/>
    </source>
</evidence>
<dbReference type="InterPro" id="IPR050766">
    <property type="entry name" value="Bact_Lucif_Oxidored"/>
</dbReference>
<dbReference type="InterPro" id="IPR011251">
    <property type="entry name" value="Luciferase-like_dom"/>
</dbReference>
<organism evidence="4 5">
    <name type="scientific">Streptomyces litmocidini</name>
    <dbReference type="NCBI Taxonomy" id="67318"/>
    <lineage>
        <taxon>Bacteria</taxon>
        <taxon>Bacillati</taxon>
        <taxon>Actinomycetota</taxon>
        <taxon>Actinomycetes</taxon>
        <taxon>Kitasatosporales</taxon>
        <taxon>Streptomycetaceae</taxon>
        <taxon>Streptomyces</taxon>
    </lineage>
</organism>
<reference evidence="4 5" key="1">
    <citation type="submission" date="2024-10" db="EMBL/GenBank/DDBJ databases">
        <title>The Natural Products Discovery Center: Release of the First 8490 Sequenced Strains for Exploring Actinobacteria Biosynthetic Diversity.</title>
        <authorList>
            <person name="Kalkreuter E."/>
            <person name="Kautsar S.A."/>
            <person name="Yang D."/>
            <person name="Bader C.D."/>
            <person name="Teijaro C.N."/>
            <person name="Fluegel L."/>
            <person name="Davis C.M."/>
            <person name="Simpson J.R."/>
            <person name="Lauterbach L."/>
            <person name="Steele A.D."/>
            <person name="Gui C."/>
            <person name="Meng S."/>
            <person name="Li G."/>
            <person name="Viehrig K."/>
            <person name="Ye F."/>
            <person name="Su P."/>
            <person name="Kiefer A.F."/>
            <person name="Nichols A."/>
            <person name="Cepeda A.J."/>
            <person name="Yan W."/>
            <person name="Fan B."/>
            <person name="Jiang Y."/>
            <person name="Adhikari A."/>
            <person name="Zheng C.-J."/>
            <person name="Schuster L."/>
            <person name="Cowan T.M."/>
            <person name="Smanski M.J."/>
            <person name="Chevrette M.G."/>
            <person name="De Carvalho L.P.S."/>
            <person name="Shen B."/>
        </authorList>
    </citation>
    <scope>NUCLEOTIDE SEQUENCE [LARGE SCALE GENOMIC DNA]</scope>
    <source>
        <strain evidence="4 5">NPDC020602</strain>
    </source>
</reference>
<evidence type="ECO:0000259" key="3">
    <source>
        <dbReference type="Pfam" id="PF00296"/>
    </source>
</evidence>
<dbReference type="PANTHER" id="PTHR30137">
    <property type="entry name" value="LUCIFERASE-LIKE MONOOXYGENASE"/>
    <property type="match status" value="1"/>
</dbReference>
<dbReference type="SUPFAM" id="SSF51679">
    <property type="entry name" value="Bacterial luciferase-like"/>
    <property type="match status" value="1"/>
</dbReference>
<evidence type="ECO:0000313" key="5">
    <source>
        <dbReference type="Proteomes" id="UP001611339"/>
    </source>
</evidence>
<comment type="caution">
    <text evidence="4">The sequence shown here is derived from an EMBL/GenBank/DDBJ whole genome shotgun (WGS) entry which is preliminary data.</text>
</comment>
<keyword evidence="2" id="KW-0503">Monooxygenase</keyword>
<keyword evidence="5" id="KW-1185">Reference proteome</keyword>